<organism evidence="2 3">
    <name type="scientific">Lacibacter sediminis</name>
    <dbReference type="NCBI Taxonomy" id="2760713"/>
    <lineage>
        <taxon>Bacteria</taxon>
        <taxon>Pseudomonadati</taxon>
        <taxon>Bacteroidota</taxon>
        <taxon>Chitinophagia</taxon>
        <taxon>Chitinophagales</taxon>
        <taxon>Chitinophagaceae</taxon>
        <taxon>Lacibacter</taxon>
    </lineage>
</organism>
<feature type="domain" description="T9SS-like galactose binding" evidence="1">
    <location>
        <begin position="300"/>
        <end position="414"/>
    </location>
</feature>
<feature type="domain" description="T9SS-like galactose binding" evidence="1">
    <location>
        <begin position="31"/>
        <end position="145"/>
    </location>
</feature>
<dbReference type="RefSeq" id="WP_182803941.1">
    <property type="nucleotide sequence ID" value="NZ_CP060007.1"/>
</dbReference>
<gene>
    <name evidence="2" type="ORF">H4075_02790</name>
</gene>
<keyword evidence="3" id="KW-1185">Reference proteome</keyword>
<feature type="domain" description="T9SS-like galactose binding" evidence="1">
    <location>
        <begin position="165"/>
        <end position="281"/>
    </location>
</feature>
<reference evidence="3" key="1">
    <citation type="submission" date="2020-08" db="EMBL/GenBank/DDBJ databases">
        <title>Lacibacter sp. S13-6-6 genome sequencing.</title>
        <authorList>
            <person name="Jin L."/>
        </authorList>
    </citation>
    <scope>NUCLEOTIDE SEQUENCE [LARGE SCALE GENOMIC DNA]</scope>
    <source>
        <strain evidence="3">S13-6-6</strain>
    </source>
</reference>
<dbReference type="Pfam" id="PF23759">
    <property type="entry name" value="GBD_T9SS_assoc"/>
    <property type="match status" value="4"/>
</dbReference>
<evidence type="ECO:0000259" key="1">
    <source>
        <dbReference type="Pfam" id="PF23759"/>
    </source>
</evidence>
<feature type="domain" description="T9SS-like galactose binding" evidence="1">
    <location>
        <begin position="437"/>
        <end position="489"/>
    </location>
</feature>
<proteinExistence type="predicted"/>
<evidence type="ECO:0000313" key="3">
    <source>
        <dbReference type="Proteomes" id="UP000515344"/>
    </source>
</evidence>
<sequence>MKPLMYPKPLRLATFVCLFIAIPFVQIFAQNECSTAVTLTSSTGCNNTNINLSSATESSGIPLGCAAAGTYNDFWYSFTAVSTSHTITLSNIGTRITAPRIQLYSGACGSLTSVACSSSPHTSLTQTSLTVGAVYYIRISQYGAFGGTGNYRADICITHPVAPPANDECANSTLLTSSISCTSTTGNLFYSTASSGVTTTCGTGTLYDVWYRFQATATTHAVSLSSLGASLTTSNTYIQVLSGYCGTYTSLGCGTAANRLKVNGLTAGTFYYVRIYTTATPTVIPSTAWTFNICVQNPPANDDCTGAVSLTAASTSTCTNTTGSLDMSTVSTPTVGCATGTNYDVWYSFTATAVTHTISLSNVGSAITAPRIQLYSAACGSLTSISCATGTSLTQAALTIGTNYYVRVSNNNTDPSATSGSNTGFSICVVSSTTPINDNCSSPMSITSSTVCNSISGTLFNATASTAGQITSSCGNNSSAADVWYSFVAQTAYPSIVFNNIGIPAASGGGASGNRAIVQLLSASSLCANAYTSLSCTLLTSTGSSTITTSSLNSGMGLTVGQTYYIRVFYNQSGTPASTWTFALCVQDPSPAAITLETSKSYINVTKNNGGGSIDVGDVLEIRSTLYLSSGTIDSLSFQDTLKAGAGLTYQSGTVALRTNEGKIYPIGSSAYSDATGDDAAHATGTGAGTDANIRIFMGVSPTSSRGGTAVATTTLPRGSGRHLVMATYRVQVTGVEGTRINFGGGSFRYRNQNTGLFTEVVFPRDSLIVYASPTVCPNAVSATNVIGDEFNGTFGIATGTGQTNRNASANTTYTFVNFTSGSPQDNFYGITNNTAAAGTTVTNTLAKPNAARVFNVWDISGDHTGAADENVGNPPCNSSLPVSATNPCGYMMVVNSSYRTSTAFEFNVANACPETYYEVSAWFKNVCYKCGADYDGTGSFYGGGDGIYIPTGTGDSSGVKPNIAIKVNNLDYYSTGDIQYQGLGGTQSASDGLNNWVKRAFVYKTDATTTSFSLSLRNNAPGAGGNDWAIDDISFKTCSPTLQMTPNASQTFCENGQVDMRVFVESYYNMYQYYEWERSTDGGNTWGPAPAVTGAQSFSYTSMGNGYRDTVSYPSLLATTSTAGHRYRIRVATTASGLSNSCAVFNTDETIVINLASSGCAVLPAELLKFNVELNGDKSVLTWKTKDESLKGYEVERSNDGVHFSFIGFVNAKGINRSETSYLFNDPVAVSGKVYYRLKMVSFATESNKYSNTLSVTLNPQQKFEITNLVNPFISTVNFQLTAFRNETVELQLTDALGHPIVNKKITVNKGANGVSFNVPQILARGSYLLRVVSPSGSVHKIIQKQ</sequence>
<dbReference type="Gene3D" id="2.60.40.10">
    <property type="entry name" value="Immunoglobulins"/>
    <property type="match status" value="1"/>
</dbReference>
<protein>
    <recommendedName>
        <fullName evidence="1">T9SS-like galactose binding domain-containing protein</fullName>
    </recommendedName>
</protein>
<dbReference type="Proteomes" id="UP000515344">
    <property type="component" value="Chromosome"/>
</dbReference>
<dbReference type="KEGG" id="lacs:H4075_02790"/>
<dbReference type="InterPro" id="IPR013783">
    <property type="entry name" value="Ig-like_fold"/>
</dbReference>
<dbReference type="EMBL" id="CP060007">
    <property type="protein sequence ID" value="QNA45143.1"/>
    <property type="molecule type" value="Genomic_DNA"/>
</dbReference>
<dbReference type="InterPro" id="IPR056600">
    <property type="entry name" value="GBD_T9SS_assoc"/>
</dbReference>
<evidence type="ECO:0000313" key="2">
    <source>
        <dbReference type="EMBL" id="QNA45143.1"/>
    </source>
</evidence>
<accession>A0A7G5XI40</accession>
<name>A0A7G5XI40_9BACT</name>